<accession>A0ABU6U699</accession>
<evidence type="ECO:0000256" key="1">
    <source>
        <dbReference type="ARBA" id="ARBA00022664"/>
    </source>
</evidence>
<keyword evidence="2" id="KW-0809">Transit peptide</keyword>
<evidence type="ECO:0000259" key="4">
    <source>
        <dbReference type="Pfam" id="PF21864"/>
    </source>
</evidence>
<dbReference type="Proteomes" id="UP001341840">
    <property type="component" value="Unassembled WGS sequence"/>
</dbReference>
<dbReference type="InterPro" id="IPR054059">
    <property type="entry name" value="MORF/ORRM1/DAG-like_MORF"/>
</dbReference>
<evidence type="ECO:0000256" key="3">
    <source>
        <dbReference type="SAM" id="MobiDB-lite"/>
    </source>
</evidence>
<evidence type="ECO:0000313" key="6">
    <source>
        <dbReference type="Proteomes" id="UP001341840"/>
    </source>
</evidence>
<feature type="compositionally biased region" description="Polar residues" evidence="3">
    <location>
        <begin position="193"/>
        <end position="211"/>
    </location>
</feature>
<protein>
    <recommendedName>
        <fullName evidence="4">MORF/ORRM1/DAG-like MORF domain-containing protein</fullName>
    </recommendedName>
</protein>
<keyword evidence="6" id="KW-1185">Reference proteome</keyword>
<dbReference type="EMBL" id="JASCZI010120842">
    <property type="protein sequence ID" value="MED6155553.1"/>
    <property type="molecule type" value="Genomic_DNA"/>
</dbReference>
<gene>
    <name evidence="5" type="ORF">PIB30_006425</name>
</gene>
<keyword evidence="1" id="KW-0507">mRNA processing</keyword>
<dbReference type="InterPro" id="IPR039206">
    <property type="entry name" value="MORF/ORRM1/DAG-like"/>
</dbReference>
<proteinExistence type="predicted"/>
<name>A0ABU6U699_9FABA</name>
<sequence>MSYPTHATVSGSCSRLAFAFCAAKQTPPVPDWMINQVRTKSASSGYSPLNDPLPNWSNRPPKETILLDGCNYEHWLIVMEFPLIPNPSTNKLLMLIKEEAKKKIYSVSTTTYTGFGATIFKELSYKVKELPGVLWVVLDSYLDIPNKDYGGIMRGNQLGADLGHGMTGVVKQCRLKGETMFKDRTETKAKGPMQQSTPMNNQNSPSSGPQC</sequence>
<evidence type="ECO:0000313" key="5">
    <source>
        <dbReference type="EMBL" id="MED6155553.1"/>
    </source>
</evidence>
<evidence type="ECO:0000256" key="2">
    <source>
        <dbReference type="ARBA" id="ARBA00022946"/>
    </source>
</evidence>
<feature type="region of interest" description="Disordered" evidence="3">
    <location>
        <begin position="184"/>
        <end position="211"/>
    </location>
</feature>
<comment type="caution">
    <text evidence="5">The sequence shown here is derived from an EMBL/GenBank/DDBJ whole genome shotgun (WGS) entry which is preliminary data.</text>
</comment>
<dbReference type="Pfam" id="PF21864">
    <property type="entry name" value="MORF_dom"/>
    <property type="match status" value="1"/>
</dbReference>
<reference evidence="5 6" key="1">
    <citation type="journal article" date="2023" name="Plants (Basel)">
        <title>Bridging the Gap: Combining Genomics and Transcriptomics Approaches to Understand Stylosanthes scabra, an Orphan Legume from the Brazilian Caatinga.</title>
        <authorList>
            <person name="Ferreira-Neto J.R.C."/>
            <person name="da Silva M.D."/>
            <person name="Binneck E."/>
            <person name="de Melo N.F."/>
            <person name="da Silva R.H."/>
            <person name="de Melo A.L.T.M."/>
            <person name="Pandolfi V."/>
            <person name="Bustamante F.O."/>
            <person name="Brasileiro-Vidal A.C."/>
            <person name="Benko-Iseppon A.M."/>
        </authorList>
    </citation>
    <scope>NUCLEOTIDE SEQUENCE [LARGE SCALE GENOMIC DNA]</scope>
    <source>
        <tissue evidence="5">Leaves</tissue>
    </source>
</reference>
<dbReference type="PANTHER" id="PTHR31346">
    <property type="entry name" value="MULTIPLE ORGANELLAR RNA EDITING FACTOR 2, CHLOROPLASTIC-RELATED-RELATED"/>
    <property type="match status" value="1"/>
</dbReference>
<organism evidence="5 6">
    <name type="scientific">Stylosanthes scabra</name>
    <dbReference type="NCBI Taxonomy" id="79078"/>
    <lineage>
        <taxon>Eukaryota</taxon>
        <taxon>Viridiplantae</taxon>
        <taxon>Streptophyta</taxon>
        <taxon>Embryophyta</taxon>
        <taxon>Tracheophyta</taxon>
        <taxon>Spermatophyta</taxon>
        <taxon>Magnoliopsida</taxon>
        <taxon>eudicotyledons</taxon>
        <taxon>Gunneridae</taxon>
        <taxon>Pentapetalae</taxon>
        <taxon>rosids</taxon>
        <taxon>fabids</taxon>
        <taxon>Fabales</taxon>
        <taxon>Fabaceae</taxon>
        <taxon>Papilionoideae</taxon>
        <taxon>50 kb inversion clade</taxon>
        <taxon>dalbergioids sensu lato</taxon>
        <taxon>Dalbergieae</taxon>
        <taxon>Pterocarpus clade</taxon>
        <taxon>Stylosanthes</taxon>
    </lineage>
</organism>
<feature type="domain" description="MORF/ORRM1/DAG-like MORF" evidence="4">
    <location>
        <begin position="72"/>
        <end position="151"/>
    </location>
</feature>
<dbReference type="PANTHER" id="PTHR31346:SF1">
    <property type="entry name" value="MULTIPLE ORGANELLAR RNA EDITING FACTOR 3, MITOCHONDRIAL"/>
    <property type="match status" value="1"/>
</dbReference>